<name>A0A173ZMM2_9FIRM</name>
<dbReference type="InterPro" id="IPR050669">
    <property type="entry name" value="Hemerythrin"/>
</dbReference>
<evidence type="ECO:0000256" key="2">
    <source>
        <dbReference type="ARBA" id="ARBA00022723"/>
    </source>
</evidence>
<protein>
    <submittedName>
        <fullName evidence="5">McHr</fullName>
    </submittedName>
</protein>
<dbReference type="NCBIfam" id="TIGR02481">
    <property type="entry name" value="hemeryth_dom"/>
    <property type="match status" value="1"/>
</dbReference>
<gene>
    <name evidence="5" type="ORF">ERS852423_01395</name>
</gene>
<organism evidence="5 6">
    <name type="scientific">Dorea longicatena</name>
    <dbReference type="NCBI Taxonomy" id="88431"/>
    <lineage>
        <taxon>Bacteria</taxon>
        <taxon>Bacillati</taxon>
        <taxon>Bacillota</taxon>
        <taxon>Clostridia</taxon>
        <taxon>Lachnospirales</taxon>
        <taxon>Lachnospiraceae</taxon>
        <taxon>Dorea</taxon>
    </lineage>
</organism>
<dbReference type="PANTHER" id="PTHR37164">
    <property type="entry name" value="BACTERIOHEMERYTHRIN"/>
    <property type="match status" value="1"/>
</dbReference>
<evidence type="ECO:0000313" key="5">
    <source>
        <dbReference type="EMBL" id="CUN76909.1"/>
    </source>
</evidence>
<evidence type="ECO:0000256" key="1">
    <source>
        <dbReference type="ARBA" id="ARBA00010587"/>
    </source>
</evidence>
<evidence type="ECO:0000259" key="4">
    <source>
        <dbReference type="Pfam" id="PF01814"/>
    </source>
</evidence>
<dbReference type="InterPro" id="IPR035938">
    <property type="entry name" value="Hemerythrin-like_sf"/>
</dbReference>
<dbReference type="SUPFAM" id="SSF47188">
    <property type="entry name" value="Hemerythrin-like"/>
    <property type="match status" value="1"/>
</dbReference>
<evidence type="ECO:0000256" key="3">
    <source>
        <dbReference type="ARBA" id="ARBA00023004"/>
    </source>
</evidence>
<dbReference type="Pfam" id="PF01814">
    <property type="entry name" value="Hemerythrin"/>
    <property type="match status" value="1"/>
</dbReference>
<dbReference type="AlphaFoldDB" id="A0A173ZMM2"/>
<evidence type="ECO:0000313" key="6">
    <source>
        <dbReference type="Proteomes" id="UP000095439"/>
    </source>
</evidence>
<reference evidence="5 6" key="1">
    <citation type="submission" date="2015-09" db="EMBL/GenBank/DDBJ databases">
        <authorList>
            <consortium name="Pathogen Informatics"/>
        </authorList>
    </citation>
    <scope>NUCLEOTIDE SEQUENCE [LARGE SCALE GENOMIC DNA]</scope>
    <source>
        <strain evidence="5 6">2789STDY5608866</strain>
    </source>
</reference>
<dbReference type="EMBL" id="CYYY01000005">
    <property type="protein sequence ID" value="CUN76909.1"/>
    <property type="molecule type" value="Genomic_DNA"/>
</dbReference>
<dbReference type="Gene3D" id="1.20.120.50">
    <property type="entry name" value="Hemerythrin-like"/>
    <property type="match status" value="1"/>
</dbReference>
<dbReference type="NCBIfam" id="NF033749">
    <property type="entry name" value="bact_hemeryth"/>
    <property type="match status" value="1"/>
</dbReference>
<keyword evidence="3" id="KW-0408">Iron</keyword>
<sequence length="140" mass="16681">MNITFDDNLITGNKTIDSQHQELINRIRQFVAACESGDSKIKAIKMLDYLDEYTNFHFQEEEELQKKVSYPELAAHHAKHEEFKKSIQELYDYLNENEGPDDQFIEQVKRNVVDWLFQHIKTFDRSVAEYIHLKDNSDRL</sequence>
<dbReference type="GO" id="GO:0046872">
    <property type="term" value="F:metal ion binding"/>
    <property type="evidence" value="ECO:0007669"/>
    <property type="project" value="UniProtKB-KW"/>
</dbReference>
<comment type="similarity">
    <text evidence="1">Belongs to the hemerythrin family.</text>
</comment>
<dbReference type="CDD" id="cd12107">
    <property type="entry name" value="Hemerythrin"/>
    <property type="match status" value="1"/>
</dbReference>
<feature type="domain" description="Hemerythrin-like" evidence="4">
    <location>
        <begin position="12"/>
        <end position="125"/>
    </location>
</feature>
<dbReference type="RefSeq" id="WP_055181413.1">
    <property type="nucleotide sequence ID" value="NZ_CABIWY010000005.1"/>
</dbReference>
<dbReference type="InterPro" id="IPR012312">
    <property type="entry name" value="Hemerythrin-like"/>
</dbReference>
<dbReference type="Proteomes" id="UP000095439">
    <property type="component" value="Unassembled WGS sequence"/>
</dbReference>
<accession>A0A173ZMM2</accession>
<proteinExistence type="inferred from homology"/>
<dbReference type="PANTHER" id="PTHR37164:SF1">
    <property type="entry name" value="BACTERIOHEMERYTHRIN"/>
    <property type="match status" value="1"/>
</dbReference>
<dbReference type="InterPro" id="IPR012827">
    <property type="entry name" value="Hemerythrin_metal-bd"/>
</dbReference>
<keyword evidence="2" id="KW-0479">Metal-binding</keyword>